<dbReference type="InterPro" id="IPR036359">
    <property type="entry name" value="Thiol_cytolysin_sf"/>
</dbReference>
<evidence type="ECO:0000313" key="2">
    <source>
        <dbReference type="Proteomes" id="UP001205603"/>
    </source>
</evidence>
<protein>
    <submittedName>
        <fullName evidence="1">Thiol-activated cytolysin family protein</fullName>
    </submittedName>
</protein>
<dbReference type="InterPro" id="IPR001869">
    <property type="entry name" value="Thiol_cytolysin"/>
</dbReference>
<name>A0ABT1MFJ7_9BACT</name>
<keyword evidence="2" id="KW-1185">Reference proteome</keyword>
<proteinExistence type="predicted"/>
<dbReference type="RefSeq" id="WP_255026158.1">
    <property type="nucleotide sequence ID" value="NZ_JANDHW010000003.1"/>
</dbReference>
<dbReference type="Gene3D" id="3.90.840.10">
    <property type="entry name" value="Thiol-activated cytolysin superfamily/Thiol-activated cytolysin, alpha-beta domain"/>
    <property type="match status" value="1"/>
</dbReference>
<dbReference type="SUPFAM" id="SSF56978">
    <property type="entry name" value="Perfringolysin"/>
    <property type="match status" value="1"/>
</dbReference>
<gene>
    <name evidence="1" type="ORF">NMU02_04820</name>
</gene>
<sequence length="568" mass="64329">MKKQIPLITTAILCLAILCGCHDKDDKNVEFNNPPTEMIDEVGKLIQDAGHIETLPEKNTVILLDEKKSDKIEWVKDDLSGDEYLGYSVITTEHHSIIDNLMEFVTLDPRDILWPGALIQGKSLIDGIPNGIPIYSKRKKGCIYLSLTENKEDMDNWYVDTQMSSVRTDLAIEELIEKHVSSSPARTEFTIEPVTSPEEMALKLGLNLKLWTPALRQKFGNWDKNKNYVAVKLDRIYFSITYEPAEPGYKGVFTEEITTEDLKDDTAPGNPICYVSSVSYGESYIILYESNVSRRALELAVRAAFAGQNAETSIDQKQTFNEAKCTMIQIGGDPVAGSETVFGNYEKLRNFVTEGAVVSSHNIGVPISYMLSHLLDNSTVRLSNTLEYNVTTQKVLPEKPINNVIIDVFEAYMPAPQSKRKISNYSAMILKKVIVSTILNNGEKKDRQLIESPQILNTKNTGALYPIHKSISLLMVPSDARIRIETQFYVKNQTYKTGDQMDENDFTLLQEFEFDKTNNVWKPVQQTERPFERLTKHLDNFGGATMDFTLNYRFTCDKVEYPISQKAN</sequence>
<evidence type="ECO:0000313" key="1">
    <source>
        <dbReference type="EMBL" id="MCP9611410.1"/>
    </source>
</evidence>
<dbReference type="Gene3D" id="3.40.30.40">
    <property type="entry name" value="Perfringolysin"/>
    <property type="match status" value="1"/>
</dbReference>
<dbReference type="PROSITE" id="PS51257">
    <property type="entry name" value="PROKAR_LIPOPROTEIN"/>
    <property type="match status" value="1"/>
</dbReference>
<dbReference type="Pfam" id="PF01289">
    <property type="entry name" value="Thiol_cytolysin"/>
    <property type="match status" value="1"/>
</dbReference>
<accession>A0ABT1MFJ7</accession>
<comment type="caution">
    <text evidence="1">The sequence shown here is derived from an EMBL/GenBank/DDBJ whole genome shotgun (WGS) entry which is preliminary data.</text>
</comment>
<dbReference type="PRINTS" id="PR01400">
    <property type="entry name" value="TACYTOLYSIN"/>
</dbReference>
<organism evidence="1 2">
    <name type="scientific">Coprobacter tertius</name>
    <dbReference type="NCBI Taxonomy" id="2944915"/>
    <lineage>
        <taxon>Bacteria</taxon>
        <taxon>Pseudomonadati</taxon>
        <taxon>Bacteroidota</taxon>
        <taxon>Bacteroidia</taxon>
        <taxon>Bacteroidales</taxon>
        <taxon>Barnesiellaceae</taxon>
        <taxon>Coprobacter</taxon>
    </lineage>
</organism>
<dbReference type="InterPro" id="IPR036363">
    <property type="entry name" value="Thiol_cytolysin_ab_sf"/>
</dbReference>
<dbReference type="Gene3D" id="3.30.1040.20">
    <property type="match status" value="1"/>
</dbReference>
<reference evidence="1 2" key="1">
    <citation type="submission" date="2022-07" db="EMBL/GenBank/DDBJ databases">
        <title>Fecal culturing of patients with breast cancer.</title>
        <authorList>
            <person name="Teng N.M.Y."/>
            <person name="Kiu R."/>
            <person name="Evans R."/>
            <person name="Baker D.J."/>
            <person name="Zenner C."/>
            <person name="Robinson S.D."/>
            <person name="Hall L.J."/>
        </authorList>
    </citation>
    <scope>NUCLEOTIDE SEQUENCE [LARGE SCALE GENOMIC DNA]</scope>
    <source>
        <strain evidence="1 2">LH1063</strain>
    </source>
</reference>
<dbReference type="EMBL" id="JANDHW010000003">
    <property type="protein sequence ID" value="MCP9611410.1"/>
    <property type="molecule type" value="Genomic_DNA"/>
</dbReference>
<dbReference type="Proteomes" id="UP001205603">
    <property type="component" value="Unassembled WGS sequence"/>
</dbReference>